<dbReference type="Proteomes" id="UP000663881">
    <property type="component" value="Unassembled WGS sequence"/>
</dbReference>
<gene>
    <name evidence="5" type="ORF">OKA104_LOCUS8479</name>
    <name evidence="4" type="ORF">VCS650_LOCUS22605</name>
</gene>
<evidence type="ECO:0000256" key="2">
    <source>
        <dbReference type="SAM" id="SignalP"/>
    </source>
</evidence>
<keyword evidence="1" id="KW-0472">Membrane</keyword>
<evidence type="ECO:0000313" key="4">
    <source>
        <dbReference type="EMBL" id="CAF1147266.1"/>
    </source>
</evidence>
<feature type="signal peptide" evidence="2">
    <location>
        <begin position="1"/>
        <end position="23"/>
    </location>
</feature>
<dbReference type="EMBL" id="CAJNON010000257">
    <property type="protein sequence ID" value="CAF1147266.1"/>
    <property type="molecule type" value="Genomic_DNA"/>
</dbReference>
<proteinExistence type="predicted"/>
<feature type="chain" id="PRO_5035603719" description="Fibronectin type-III domain-containing protein" evidence="2">
    <location>
        <begin position="24"/>
        <end position="271"/>
    </location>
</feature>
<dbReference type="InterPro" id="IPR036116">
    <property type="entry name" value="FN3_sf"/>
</dbReference>
<dbReference type="Proteomes" id="UP000663891">
    <property type="component" value="Unassembled WGS sequence"/>
</dbReference>
<comment type="caution">
    <text evidence="4">The sequence shown here is derived from an EMBL/GenBank/DDBJ whole genome shotgun (WGS) entry which is preliminary data.</text>
</comment>
<protein>
    <recommendedName>
        <fullName evidence="3">Fibronectin type-III domain-containing protein</fullName>
    </recommendedName>
</protein>
<keyword evidence="1" id="KW-0812">Transmembrane</keyword>
<reference evidence="4" key="1">
    <citation type="submission" date="2021-02" db="EMBL/GenBank/DDBJ databases">
        <authorList>
            <person name="Nowell W R."/>
        </authorList>
    </citation>
    <scope>NUCLEOTIDE SEQUENCE</scope>
</reference>
<evidence type="ECO:0000256" key="1">
    <source>
        <dbReference type="SAM" id="Phobius"/>
    </source>
</evidence>
<accession>A0A814SKN5</accession>
<evidence type="ECO:0000313" key="6">
    <source>
        <dbReference type="Proteomes" id="UP000663891"/>
    </source>
</evidence>
<dbReference type="InterPro" id="IPR003961">
    <property type="entry name" value="FN3_dom"/>
</dbReference>
<dbReference type="PROSITE" id="PS50853">
    <property type="entry name" value="FN3"/>
    <property type="match status" value="1"/>
</dbReference>
<organism evidence="4 6">
    <name type="scientific">Adineta steineri</name>
    <dbReference type="NCBI Taxonomy" id="433720"/>
    <lineage>
        <taxon>Eukaryota</taxon>
        <taxon>Metazoa</taxon>
        <taxon>Spiralia</taxon>
        <taxon>Gnathifera</taxon>
        <taxon>Rotifera</taxon>
        <taxon>Eurotatoria</taxon>
        <taxon>Bdelloidea</taxon>
        <taxon>Adinetida</taxon>
        <taxon>Adinetidae</taxon>
        <taxon>Adineta</taxon>
    </lineage>
</organism>
<feature type="domain" description="Fibronectin type-III" evidence="3">
    <location>
        <begin position="144"/>
        <end position="244"/>
    </location>
</feature>
<dbReference type="SUPFAM" id="SSF49265">
    <property type="entry name" value="Fibronectin type III"/>
    <property type="match status" value="1"/>
</dbReference>
<evidence type="ECO:0000259" key="3">
    <source>
        <dbReference type="PROSITE" id="PS50853"/>
    </source>
</evidence>
<keyword evidence="1" id="KW-1133">Transmembrane helix</keyword>
<feature type="transmembrane region" description="Helical" evidence="1">
    <location>
        <begin position="247"/>
        <end position="270"/>
    </location>
</feature>
<dbReference type="EMBL" id="CAJOAY010000343">
    <property type="protein sequence ID" value="CAF3637701.1"/>
    <property type="molecule type" value="Genomic_DNA"/>
</dbReference>
<dbReference type="AlphaFoldDB" id="A0A814SKN5"/>
<dbReference type="OrthoDB" id="10045937at2759"/>
<keyword evidence="2" id="KW-0732">Signal</keyword>
<sequence length="271" mass="31115">MDNYRYSSHIFLIFISTITLCYCQIAPYITEPKLTSVIPINSTALTLTWQFADLSVDRSDLIQISIIFYEYYYSYNKTYPSIDYTFTSTNKTITNLTKNFELVNAYYYVCFSSNSSITNVTQYLFVTNCILTRTCLRSNAACPPPSNVLISSTNIQSNSFLISFLWPNDLPYTPISFTTQLINTNQTGNALSLIQNITYTNRSYQFTGLQSRMTYTINTSFTYTILNSMTKMNTTILTVTTSCSLKLVYTGDFLISFFSFSVILFTIFFYK</sequence>
<name>A0A814SKN5_9BILA</name>
<evidence type="ECO:0000313" key="5">
    <source>
        <dbReference type="EMBL" id="CAF3637701.1"/>
    </source>
</evidence>